<dbReference type="SUPFAM" id="SSF55961">
    <property type="entry name" value="Bet v1-like"/>
    <property type="match status" value="1"/>
</dbReference>
<proteinExistence type="predicted"/>
<dbReference type="AlphaFoldDB" id="A0A9P4HAC9"/>
<dbReference type="InterPro" id="IPR023393">
    <property type="entry name" value="START-like_dom_sf"/>
</dbReference>
<reference evidence="1" key="1">
    <citation type="journal article" date="2020" name="Stud. Mycol.">
        <title>101 Dothideomycetes genomes: a test case for predicting lifestyles and emergence of pathogens.</title>
        <authorList>
            <person name="Haridas S."/>
            <person name="Albert R."/>
            <person name="Binder M."/>
            <person name="Bloem J."/>
            <person name="Labutti K."/>
            <person name="Salamov A."/>
            <person name="Andreopoulos B."/>
            <person name="Baker S."/>
            <person name="Barry K."/>
            <person name="Bills G."/>
            <person name="Bluhm B."/>
            <person name="Cannon C."/>
            <person name="Castanera R."/>
            <person name="Culley D."/>
            <person name="Daum C."/>
            <person name="Ezra D."/>
            <person name="Gonzalez J."/>
            <person name="Henrissat B."/>
            <person name="Kuo A."/>
            <person name="Liang C."/>
            <person name="Lipzen A."/>
            <person name="Lutzoni F."/>
            <person name="Magnuson J."/>
            <person name="Mondo S."/>
            <person name="Nolan M."/>
            <person name="Ohm R."/>
            <person name="Pangilinan J."/>
            <person name="Park H.-J."/>
            <person name="Ramirez L."/>
            <person name="Alfaro M."/>
            <person name="Sun H."/>
            <person name="Tritt A."/>
            <person name="Yoshinaga Y."/>
            <person name="Zwiers L.-H."/>
            <person name="Turgeon B."/>
            <person name="Goodwin S."/>
            <person name="Spatafora J."/>
            <person name="Crous P."/>
            <person name="Grigoriev I."/>
        </authorList>
    </citation>
    <scope>NUCLEOTIDE SEQUENCE</scope>
    <source>
        <strain evidence="1">CBS 110217</strain>
    </source>
</reference>
<dbReference type="PANTHER" id="PTHR36166">
    <property type="entry name" value="CHROMOSOME 9, WHOLE GENOME SHOTGUN SEQUENCE"/>
    <property type="match status" value="1"/>
</dbReference>
<keyword evidence="2" id="KW-1185">Reference proteome</keyword>
<dbReference type="EMBL" id="ML978195">
    <property type="protein sequence ID" value="KAF2029975.1"/>
    <property type="molecule type" value="Genomic_DNA"/>
</dbReference>
<sequence length="152" mass="17129">MAHVQIETEIDATPEEVRAIILDFARYSEWHSTFIQSMNTIPPGRDPRKLQQGETLNAKIRGIKLVPIVKANSSTELTWHGSTFGGAFAGRHYFQFIESHVTPGGTTFVHGEDYDGWLTWMFGKGLLGIGRRSAARMFDDFSKDVKTRAKEL</sequence>
<dbReference type="Gene3D" id="3.30.530.20">
    <property type="match status" value="1"/>
</dbReference>
<dbReference type="Proteomes" id="UP000799777">
    <property type="component" value="Unassembled WGS sequence"/>
</dbReference>
<evidence type="ECO:0000313" key="1">
    <source>
        <dbReference type="EMBL" id="KAF2029975.1"/>
    </source>
</evidence>
<organism evidence="1 2">
    <name type="scientific">Setomelanomma holmii</name>
    <dbReference type="NCBI Taxonomy" id="210430"/>
    <lineage>
        <taxon>Eukaryota</taxon>
        <taxon>Fungi</taxon>
        <taxon>Dikarya</taxon>
        <taxon>Ascomycota</taxon>
        <taxon>Pezizomycotina</taxon>
        <taxon>Dothideomycetes</taxon>
        <taxon>Pleosporomycetidae</taxon>
        <taxon>Pleosporales</taxon>
        <taxon>Pleosporineae</taxon>
        <taxon>Phaeosphaeriaceae</taxon>
        <taxon>Setomelanomma</taxon>
    </lineage>
</organism>
<evidence type="ECO:0000313" key="2">
    <source>
        <dbReference type="Proteomes" id="UP000799777"/>
    </source>
</evidence>
<dbReference type="OrthoDB" id="509124at2759"/>
<evidence type="ECO:0008006" key="3">
    <source>
        <dbReference type="Google" id="ProtNLM"/>
    </source>
</evidence>
<name>A0A9P4HAC9_9PLEO</name>
<dbReference type="Pfam" id="PF10604">
    <property type="entry name" value="Polyketide_cyc2"/>
    <property type="match status" value="1"/>
</dbReference>
<accession>A0A9P4HAC9</accession>
<dbReference type="CDD" id="cd07822">
    <property type="entry name" value="SRPBCC_4"/>
    <property type="match status" value="1"/>
</dbReference>
<comment type="caution">
    <text evidence="1">The sequence shown here is derived from an EMBL/GenBank/DDBJ whole genome shotgun (WGS) entry which is preliminary data.</text>
</comment>
<feature type="non-terminal residue" evidence="1">
    <location>
        <position position="152"/>
    </location>
</feature>
<dbReference type="InterPro" id="IPR019587">
    <property type="entry name" value="Polyketide_cyclase/dehydratase"/>
</dbReference>
<gene>
    <name evidence="1" type="ORF">EK21DRAFT_45459</name>
</gene>
<protein>
    <recommendedName>
        <fullName evidence="3">SRPBCC family protein</fullName>
    </recommendedName>
</protein>
<dbReference type="PANTHER" id="PTHR36166:SF1">
    <property type="entry name" value="SRPBCC DOMAIN-CONTAINING PROTEIN"/>
    <property type="match status" value="1"/>
</dbReference>